<dbReference type="SUPFAM" id="SSF53300">
    <property type="entry name" value="vWA-like"/>
    <property type="match status" value="1"/>
</dbReference>
<protein>
    <recommendedName>
        <fullName evidence="1">VWFA domain-containing protein</fullName>
    </recommendedName>
</protein>
<organism evidence="2 3">
    <name type="scientific">Caballeronia zhejiangensis</name>
    <dbReference type="NCBI Taxonomy" id="871203"/>
    <lineage>
        <taxon>Bacteria</taxon>
        <taxon>Pseudomonadati</taxon>
        <taxon>Pseudomonadota</taxon>
        <taxon>Betaproteobacteria</taxon>
        <taxon>Burkholderiales</taxon>
        <taxon>Burkholderiaceae</taxon>
        <taxon>Caballeronia</taxon>
    </lineage>
</organism>
<feature type="domain" description="VWFA" evidence="1">
    <location>
        <begin position="27"/>
        <end position="205"/>
    </location>
</feature>
<keyword evidence="3" id="KW-1185">Reference proteome</keyword>
<dbReference type="SMART" id="SM00327">
    <property type="entry name" value="VWA"/>
    <property type="match status" value="1"/>
</dbReference>
<evidence type="ECO:0000313" key="3">
    <source>
        <dbReference type="Proteomes" id="UP000027451"/>
    </source>
</evidence>
<dbReference type="Pfam" id="PF00092">
    <property type="entry name" value="VWA"/>
    <property type="match status" value="1"/>
</dbReference>
<dbReference type="Proteomes" id="UP000027451">
    <property type="component" value="Unassembled WGS sequence"/>
</dbReference>
<dbReference type="PIRSF" id="PIRSF020634">
    <property type="entry name" value="TerY_vWA"/>
    <property type="match status" value="1"/>
</dbReference>
<dbReference type="InterPro" id="IPR002035">
    <property type="entry name" value="VWF_A"/>
</dbReference>
<sequence>MIEENEFAVQLPFGTESFADNPEPRCPCLLLLDTSASMRGAPIAELNSGIASFKDELAADSLAMKRVEVAVVTFGPVEVKNEFQTAPHFQPPRLEAAGVTPMGEAIERGLELLQQRKSEYRNNGIAFYRPWVFMITDGAPTDAWQQAAELIREGEANKSFAFFTVAVDGANLDILRQISVRDPVRLQGLRFRELFQWLSNSMKSVSQSTPGTAVALPAPSGWTVV</sequence>
<comment type="caution">
    <text evidence="2">The sequence shown here is derived from an EMBL/GenBank/DDBJ whole genome shotgun (WGS) entry which is preliminary data.</text>
</comment>
<gene>
    <name evidence="2" type="ORF">BG60_09115</name>
</gene>
<proteinExistence type="predicted"/>
<accession>A0A656QIB9</accession>
<dbReference type="EMBL" id="JFHD01000016">
    <property type="protein sequence ID" value="KDR28781.1"/>
    <property type="molecule type" value="Genomic_DNA"/>
</dbReference>
<dbReference type="AlphaFoldDB" id="A0A656QIB9"/>
<name>A0A656QIB9_9BURK</name>
<evidence type="ECO:0000313" key="2">
    <source>
        <dbReference type="EMBL" id="KDR28781.1"/>
    </source>
</evidence>
<dbReference type="InterPro" id="IPR036465">
    <property type="entry name" value="vWFA_dom_sf"/>
</dbReference>
<evidence type="ECO:0000259" key="1">
    <source>
        <dbReference type="PROSITE" id="PS50234"/>
    </source>
</evidence>
<reference evidence="2 3" key="1">
    <citation type="submission" date="2014-03" db="EMBL/GenBank/DDBJ databases">
        <title>Draft Genome Sequences of Four Burkholderia Strains.</title>
        <authorList>
            <person name="Liu X.Y."/>
            <person name="Li C.X."/>
            <person name="Xu J.H."/>
        </authorList>
    </citation>
    <scope>NUCLEOTIDE SEQUENCE [LARGE SCALE GENOMIC DNA]</scope>
    <source>
        <strain evidence="2 3">OP-1</strain>
    </source>
</reference>
<dbReference type="Gene3D" id="3.40.50.410">
    <property type="entry name" value="von Willebrand factor, type A domain"/>
    <property type="match status" value="1"/>
</dbReference>
<dbReference type="PROSITE" id="PS50234">
    <property type="entry name" value="VWFA"/>
    <property type="match status" value="1"/>
</dbReference>
<dbReference type="InterPro" id="IPR011392">
    <property type="entry name" value="Tellurite-R_TerY"/>
</dbReference>